<dbReference type="eggNOG" id="COG0111">
    <property type="taxonomic scope" value="Bacteria"/>
</dbReference>
<dbReference type="Proteomes" id="UP000000639">
    <property type="component" value="Chromosome"/>
</dbReference>
<proteinExistence type="predicted"/>
<dbReference type="RefSeq" id="WP_011770437.1">
    <property type="nucleotide sequence ID" value="NC_008709.1"/>
</dbReference>
<dbReference type="Pfam" id="PF02826">
    <property type="entry name" value="2-Hacid_dh_C"/>
    <property type="match status" value="1"/>
</dbReference>
<dbReference type="SUPFAM" id="SSF51735">
    <property type="entry name" value="NAD(P)-binding Rossmann-fold domains"/>
    <property type="match status" value="1"/>
</dbReference>
<dbReference type="STRING" id="357804.Ping_2133"/>
<reference evidence="4 5" key="1">
    <citation type="submission" date="2007-01" db="EMBL/GenBank/DDBJ databases">
        <title>Complete sequence of Psychromonas ingrahamii 37.</title>
        <authorList>
            <consortium name="US DOE Joint Genome Institute"/>
            <person name="Copeland A."/>
            <person name="Lucas S."/>
            <person name="Lapidus A."/>
            <person name="Barry K."/>
            <person name="Detter J.C."/>
            <person name="Glavina del Rio T."/>
            <person name="Hammon N."/>
            <person name="Israni S."/>
            <person name="Dalin E."/>
            <person name="Tice H."/>
            <person name="Pitluck S."/>
            <person name="Thompson L.S."/>
            <person name="Brettin T."/>
            <person name="Bruce D."/>
            <person name="Han C."/>
            <person name="Tapia R."/>
            <person name="Schmutz J."/>
            <person name="Larimer F."/>
            <person name="Land M."/>
            <person name="Hauser L."/>
            <person name="Kyrpides N."/>
            <person name="Ivanova N."/>
            <person name="Staley J."/>
            <person name="Richardson P."/>
        </authorList>
    </citation>
    <scope>NUCLEOTIDE SEQUENCE [LARGE SCALE GENOMIC DNA]</scope>
    <source>
        <strain evidence="4 5">37</strain>
    </source>
</reference>
<dbReference type="GO" id="GO:0016491">
    <property type="term" value="F:oxidoreductase activity"/>
    <property type="evidence" value="ECO:0007669"/>
    <property type="project" value="UniProtKB-KW"/>
</dbReference>
<evidence type="ECO:0000259" key="3">
    <source>
        <dbReference type="Pfam" id="PF02826"/>
    </source>
</evidence>
<evidence type="ECO:0000256" key="1">
    <source>
        <dbReference type="ARBA" id="ARBA00023002"/>
    </source>
</evidence>
<keyword evidence="5" id="KW-1185">Reference proteome</keyword>
<sequence length="313" mass="35050">MKYIVLITNMDAQIEQQWLAVLQKRLHNEKILLPDQITAVQAQQIDIAIVANPDPKVVARFPNLIWIQSLWVGVEKLITTLPLDKIKLVKLNDPHLTQTMAEAVLAWTLYLQRNMPEYTLQQAQKKWQPIPYKSPQETRVSILGAGTLSMAAVNILNRHGYPVCCWSRSAKKLTSGHHFTGKSGLQSMLRKTDILINLLPLTPTTHHLIDDNLLKNLPKGSRFINFSRAAVVDTKALLALLDESHIAHAVLDVFDQEPLPVTSKIWQHSNITVLPHISGPTDINSAAGIVAENIKNYRATNIIPDAVDSEQGY</sequence>
<dbReference type="EMBL" id="CP000510">
    <property type="protein sequence ID" value="ABM03877.1"/>
    <property type="molecule type" value="Genomic_DNA"/>
</dbReference>
<dbReference type="PANTHER" id="PTHR43333:SF1">
    <property type="entry name" value="D-ISOMER SPECIFIC 2-HYDROXYACID DEHYDROGENASE NAD-BINDING DOMAIN-CONTAINING PROTEIN"/>
    <property type="match status" value="1"/>
</dbReference>
<dbReference type="Gene3D" id="3.40.50.720">
    <property type="entry name" value="NAD(P)-binding Rossmann-like Domain"/>
    <property type="match status" value="2"/>
</dbReference>
<evidence type="ECO:0000313" key="4">
    <source>
        <dbReference type="EMBL" id="ABM03877.1"/>
    </source>
</evidence>
<accession>A1SWL2</accession>
<organism evidence="4 5">
    <name type="scientific">Psychromonas ingrahamii (strain DSM 17664 / CCUG 51855 / 37)</name>
    <dbReference type="NCBI Taxonomy" id="357804"/>
    <lineage>
        <taxon>Bacteria</taxon>
        <taxon>Pseudomonadati</taxon>
        <taxon>Pseudomonadota</taxon>
        <taxon>Gammaproteobacteria</taxon>
        <taxon>Alteromonadales</taxon>
        <taxon>Psychromonadaceae</taxon>
        <taxon>Psychromonas</taxon>
    </lineage>
</organism>
<dbReference type="OrthoDB" id="9787219at2"/>
<dbReference type="InterPro" id="IPR006140">
    <property type="entry name" value="D-isomer_DH_NAD-bd"/>
</dbReference>
<keyword evidence="2" id="KW-0520">NAD</keyword>
<dbReference type="AlphaFoldDB" id="A1SWL2"/>
<keyword evidence="1" id="KW-0560">Oxidoreductase</keyword>
<dbReference type="InterPro" id="IPR036291">
    <property type="entry name" value="NAD(P)-bd_dom_sf"/>
</dbReference>
<gene>
    <name evidence="4" type="ordered locus">Ping_2133</name>
</gene>
<dbReference type="GO" id="GO:0051287">
    <property type="term" value="F:NAD binding"/>
    <property type="evidence" value="ECO:0007669"/>
    <property type="project" value="InterPro"/>
</dbReference>
<evidence type="ECO:0000256" key="2">
    <source>
        <dbReference type="ARBA" id="ARBA00023027"/>
    </source>
</evidence>
<dbReference type="SUPFAM" id="SSF52283">
    <property type="entry name" value="Formate/glycerate dehydrogenase catalytic domain-like"/>
    <property type="match status" value="1"/>
</dbReference>
<dbReference type="CDD" id="cd12164">
    <property type="entry name" value="GDH_like_2"/>
    <property type="match status" value="1"/>
</dbReference>
<dbReference type="KEGG" id="pin:Ping_2133"/>
<feature type="domain" description="D-isomer specific 2-hydroxyacid dehydrogenase NAD-binding" evidence="3">
    <location>
        <begin position="107"/>
        <end position="278"/>
    </location>
</feature>
<dbReference type="PANTHER" id="PTHR43333">
    <property type="entry name" value="2-HACID_DH_C DOMAIN-CONTAINING PROTEIN"/>
    <property type="match status" value="1"/>
</dbReference>
<protein>
    <submittedName>
        <fullName evidence="4">D-isomer specific 2-hydroxyacid dehydrogenase, NAD-binding protein</fullName>
    </submittedName>
</protein>
<dbReference type="HOGENOM" id="CLU_019796_1_0_6"/>
<name>A1SWL2_PSYIN</name>
<evidence type="ECO:0000313" key="5">
    <source>
        <dbReference type="Proteomes" id="UP000000639"/>
    </source>
</evidence>